<dbReference type="Pfam" id="PF07885">
    <property type="entry name" value="Ion_trans_2"/>
    <property type="match status" value="1"/>
</dbReference>
<evidence type="ECO:0000313" key="3">
    <source>
        <dbReference type="EMBL" id="NMN94136.1"/>
    </source>
</evidence>
<keyword evidence="1" id="KW-0812">Transmembrane</keyword>
<organism evidence="3 4">
    <name type="scientific">Antrihabitans stalactiti</name>
    <dbReference type="NCBI Taxonomy" id="2584121"/>
    <lineage>
        <taxon>Bacteria</taxon>
        <taxon>Bacillati</taxon>
        <taxon>Actinomycetota</taxon>
        <taxon>Actinomycetes</taxon>
        <taxon>Mycobacteriales</taxon>
        <taxon>Nocardiaceae</taxon>
        <taxon>Antrihabitans</taxon>
    </lineage>
</organism>
<dbReference type="Gene3D" id="1.10.287.70">
    <property type="match status" value="1"/>
</dbReference>
<reference evidence="3 4" key="2">
    <citation type="submission" date="2020-06" db="EMBL/GenBank/DDBJ databases">
        <title>Antribacter stalactiti gen. nov., sp. nov., a new member of the family Nacardiaceae isolated from a cave.</title>
        <authorList>
            <person name="Kim I.S."/>
        </authorList>
    </citation>
    <scope>NUCLEOTIDE SEQUENCE [LARGE SCALE GENOMIC DNA]</scope>
    <source>
        <strain evidence="3 4">YC2-7</strain>
    </source>
</reference>
<name>A0A848K911_9NOCA</name>
<proteinExistence type="predicted"/>
<feature type="transmembrane region" description="Helical" evidence="1">
    <location>
        <begin position="35"/>
        <end position="52"/>
    </location>
</feature>
<keyword evidence="3" id="KW-0407">Ion channel</keyword>
<keyword evidence="4" id="KW-1185">Reference proteome</keyword>
<feature type="transmembrane region" description="Helical" evidence="1">
    <location>
        <begin position="59"/>
        <end position="81"/>
    </location>
</feature>
<sequence>MSWLRAAREHPSAILFAVQILEIMVYPALEGSGIGRATFNALGLAVVLLALWSVRYSPGLTWVGVLLALPAASLLLVQVVFDLPVLSGWSSSFEALLYLYAAGCMLAYILADHVITRDELWAVGATFTLLAWAFAHIFTVCQALQPMSFTAAVTPDQPRSWVELLFLSVTTLTSTGLSDIVPIRPVARAIVMIEQIVGLGYVVMLVSRVVGLTVARTDKTDE</sequence>
<protein>
    <submittedName>
        <fullName evidence="3">Two pore domain potassium channel family protein</fullName>
    </submittedName>
</protein>
<dbReference type="RefSeq" id="WP_169584825.1">
    <property type="nucleotide sequence ID" value="NZ_VCQU01000001.1"/>
</dbReference>
<keyword evidence="1" id="KW-0472">Membrane</keyword>
<dbReference type="SUPFAM" id="SSF81324">
    <property type="entry name" value="Voltage-gated potassium channels"/>
    <property type="match status" value="1"/>
</dbReference>
<evidence type="ECO:0000259" key="2">
    <source>
        <dbReference type="Pfam" id="PF07885"/>
    </source>
</evidence>
<feature type="transmembrane region" description="Helical" evidence="1">
    <location>
        <begin position="196"/>
        <end position="215"/>
    </location>
</feature>
<dbReference type="EMBL" id="VCQU01000001">
    <property type="protein sequence ID" value="NMN94136.1"/>
    <property type="molecule type" value="Genomic_DNA"/>
</dbReference>
<dbReference type="Proteomes" id="UP000535543">
    <property type="component" value="Unassembled WGS sequence"/>
</dbReference>
<accession>A0A848K911</accession>
<feature type="domain" description="Potassium channel" evidence="2">
    <location>
        <begin position="133"/>
        <end position="210"/>
    </location>
</feature>
<comment type="caution">
    <text evidence="3">The sequence shown here is derived from an EMBL/GenBank/DDBJ whole genome shotgun (WGS) entry which is preliminary data.</text>
</comment>
<dbReference type="InterPro" id="IPR013099">
    <property type="entry name" value="K_chnl_dom"/>
</dbReference>
<gene>
    <name evidence="3" type="ORF">FGL95_03680</name>
</gene>
<reference evidence="3 4" key="1">
    <citation type="submission" date="2019-05" db="EMBL/GenBank/DDBJ databases">
        <authorList>
            <person name="Lee S.D."/>
        </authorList>
    </citation>
    <scope>NUCLEOTIDE SEQUENCE [LARGE SCALE GENOMIC DNA]</scope>
    <source>
        <strain evidence="3 4">YC2-7</strain>
    </source>
</reference>
<keyword evidence="1" id="KW-1133">Transmembrane helix</keyword>
<keyword evidence="3" id="KW-0406">Ion transport</keyword>
<keyword evidence="3" id="KW-0813">Transport</keyword>
<evidence type="ECO:0000256" key="1">
    <source>
        <dbReference type="SAM" id="Phobius"/>
    </source>
</evidence>
<feature type="transmembrane region" description="Helical" evidence="1">
    <location>
        <begin position="120"/>
        <end position="145"/>
    </location>
</feature>
<dbReference type="GO" id="GO:0034220">
    <property type="term" value="P:monoatomic ion transmembrane transport"/>
    <property type="evidence" value="ECO:0007669"/>
    <property type="project" value="UniProtKB-KW"/>
</dbReference>
<feature type="transmembrane region" description="Helical" evidence="1">
    <location>
        <begin position="12"/>
        <end position="29"/>
    </location>
</feature>
<evidence type="ECO:0000313" key="4">
    <source>
        <dbReference type="Proteomes" id="UP000535543"/>
    </source>
</evidence>
<dbReference type="AlphaFoldDB" id="A0A848K911"/>
<feature type="transmembrane region" description="Helical" evidence="1">
    <location>
        <begin position="93"/>
        <end position="111"/>
    </location>
</feature>